<evidence type="ECO:0000313" key="8">
    <source>
        <dbReference type="EMBL" id="QHJ14027.1"/>
    </source>
</evidence>
<dbReference type="KEGG" id="pmes:FX988_04309"/>
<comment type="similarity">
    <text evidence="1">Belongs to the 'phage' integrase family.</text>
</comment>
<evidence type="ECO:0000256" key="3">
    <source>
        <dbReference type="ARBA" id="ARBA00023125"/>
    </source>
</evidence>
<dbReference type="GO" id="GO:0003677">
    <property type="term" value="F:DNA binding"/>
    <property type="evidence" value="ECO:0007669"/>
    <property type="project" value="UniProtKB-UniRule"/>
</dbReference>
<evidence type="ECO:0000256" key="1">
    <source>
        <dbReference type="ARBA" id="ARBA00008857"/>
    </source>
</evidence>
<dbReference type="AlphaFoldDB" id="A0A857JSR3"/>
<dbReference type="InterPro" id="IPR013762">
    <property type="entry name" value="Integrase-like_cat_sf"/>
</dbReference>
<dbReference type="PANTHER" id="PTHR30349:SF64">
    <property type="entry name" value="PROPHAGE INTEGRASE INTD-RELATED"/>
    <property type="match status" value="1"/>
</dbReference>
<geneLocation type="plasmid" evidence="8 9">
    <name>unnamed</name>
</geneLocation>
<dbReference type="Gene3D" id="1.10.150.130">
    <property type="match status" value="1"/>
</dbReference>
<evidence type="ECO:0000313" key="9">
    <source>
        <dbReference type="Proteomes" id="UP000464524"/>
    </source>
</evidence>
<organism evidence="8 9">
    <name type="scientific">Paraglaciecola mesophila</name>
    <dbReference type="NCBI Taxonomy" id="197222"/>
    <lineage>
        <taxon>Bacteria</taxon>
        <taxon>Pseudomonadati</taxon>
        <taxon>Pseudomonadota</taxon>
        <taxon>Gammaproteobacteria</taxon>
        <taxon>Alteromonadales</taxon>
        <taxon>Alteromonadaceae</taxon>
        <taxon>Paraglaciecola</taxon>
    </lineage>
</organism>
<dbReference type="Proteomes" id="UP000464524">
    <property type="component" value="Plasmid unnamed"/>
</dbReference>
<name>A0A857JSR3_9ALTE</name>
<dbReference type="PROSITE" id="PS51900">
    <property type="entry name" value="CB"/>
    <property type="match status" value="1"/>
</dbReference>
<dbReference type="InterPro" id="IPR002104">
    <property type="entry name" value="Integrase_catalytic"/>
</dbReference>
<dbReference type="InterPro" id="IPR044068">
    <property type="entry name" value="CB"/>
</dbReference>
<evidence type="ECO:0000256" key="2">
    <source>
        <dbReference type="ARBA" id="ARBA00022908"/>
    </source>
</evidence>
<feature type="domain" description="Core-binding (CB)" evidence="7">
    <location>
        <begin position="6"/>
        <end position="87"/>
    </location>
</feature>
<evidence type="ECO:0000259" key="7">
    <source>
        <dbReference type="PROSITE" id="PS51900"/>
    </source>
</evidence>
<sequence length="290" mass="32379">MSYFTESTSPLRQRMIEDMTMRRLSPKTQIGYIRGGKKLAAYLKRSPEDVTAEELRQFQLALAEQGASNITINATLSGLKFLFHKTLNRLDVMLKVSTVPVPRKLPTVLSKEEVKQLIDATHSIKYKAAFSVAYGAGLRIGELVALKVTDIDSSRMLLRIEQGKGKKDRMAMLSPMLLTTLRQWYKHAKAHHLMLNGGWLFPGQNPLNPIGTRQLSRACKSACIDAGLTKKVSMHTLRHSFATHLLEDKVDIRVIQTLLGHSKLETTALYAQVASKLLQEVVSPLDTLAS</sequence>
<keyword evidence="3 5" id="KW-0238">DNA-binding</keyword>
<dbReference type="Gene3D" id="1.10.443.10">
    <property type="entry name" value="Intergrase catalytic core"/>
    <property type="match status" value="1"/>
</dbReference>
<protein>
    <submittedName>
        <fullName evidence="8">Tyrosine recombinase XerD</fullName>
    </submittedName>
</protein>
<dbReference type="RefSeq" id="WP_160182275.1">
    <property type="nucleotide sequence ID" value="NZ_CP047657.1"/>
</dbReference>
<keyword evidence="4" id="KW-0233">DNA recombination</keyword>
<dbReference type="InterPro" id="IPR011010">
    <property type="entry name" value="DNA_brk_join_enz"/>
</dbReference>
<dbReference type="InterPro" id="IPR050090">
    <property type="entry name" value="Tyrosine_recombinase_XerCD"/>
</dbReference>
<dbReference type="PROSITE" id="PS51898">
    <property type="entry name" value="TYR_RECOMBINASE"/>
    <property type="match status" value="1"/>
</dbReference>
<dbReference type="InterPro" id="IPR004107">
    <property type="entry name" value="Integrase_SAM-like_N"/>
</dbReference>
<dbReference type="PANTHER" id="PTHR30349">
    <property type="entry name" value="PHAGE INTEGRASE-RELATED"/>
    <property type="match status" value="1"/>
</dbReference>
<reference evidence="8 9" key="1">
    <citation type="submission" date="2019-12" db="EMBL/GenBank/DDBJ databases">
        <title>Genome sequencing and assembly of endphytes of Porphyra tenera.</title>
        <authorList>
            <person name="Park J.M."/>
            <person name="Shin R."/>
            <person name="Jo S.H."/>
        </authorList>
    </citation>
    <scope>NUCLEOTIDE SEQUENCE [LARGE SCALE GENOMIC DNA]</scope>
    <source>
        <strain evidence="8 9">GPM4</strain>
        <plasmid evidence="8 9">unnamed</plasmid>
    </source>
</reference>
<dbReference type="Pfam" id="PF00589">
    <property type="entry name" value="Phage_integrase"/>
    <property type="match status" value="1"/>
</dbReference>
<keyword evidence="2" id="KW-0229">DNA integration</keyword>
<dbReference type="InterPro" id="IPR010998">
    <property type="entry name" value="Integrase_recombinase_N"/>
</dbReference>
<dbReference type="EMBL" id="CP047657">
    <property type="protein sequence ID" value="QHJ14027.1"/>
    <property type="molecule type" value="Genomic_DNA"/>
</dbReference>
<accession>A0A857JSR3</accession>
<feature type="domain" description="Tyr recombinase" evidence="6">
    <location>
        <begin position="104"/>
        <end position="283"/>
    </location>
</feature>
<gene>
    <name evidence="8" type="ORF">FX988_04309</name>
</gene>
<dbReference type="Pfam" id="PF13495">
    <property type="entry name" value="Phage_int_SAM_4"/>
    <property type="match status" value="1"/>
</dbReference>
<dbReference type="OrthoDB" id="9801717at2"/>
<evidence type="ECO:0000256" key="5">
    <source>
        <dbReference type="PROSITE-ProRule" id="PRU01248"/>
    </source>
</evidence>
<evidence type="ECO:0000256" key="4">
    <source>
        <dbReference type="ARBA" id="ARBA00023172"/>
    </source>
</evidence>
<evidence type="ECO:0000259" key="6">
    <source>
        <dbReference type="PROSITE" id="PS51898"/>
    </source>
</evidence>
<dbReference type="GO" id="GO:0015074">
    <property type="term" value="P:DNA integration"/>
    <property type="evidence" value="ECO:0007669"/>
    <property type="project" value="UniProtKB-KW"/>
</dbReference>
<dbReference type="SUPFAM" id="SSF56349">
    <property type="entry name" value="DNA breaking-rejoining enzymes"/>
    <property type="match status" value="1"/>
</dbReference>
<keyword evidence="9" id="KW-1185">Reference proteome</keyword>
<keyword evidence="8" id="KW-0614">Plasmid</keyword>
<proteinExistence type="inferred from homology"/>
<dbReference type="GO" id="GO:0006310">
    <property type="term" value="P:DNA recombination"/>
    <property type="evidence" value="ECO:0007669"/>
    <property type="project" value="UniProtKB-KW"/>
</dbReference>